<evidence type="ECO:0000313" key="13">
    <source>
        <dbReference type="Proteomes" id="UP000001744"/>
    </source>
</evidence>
<dbReference type="InterPro" id="IPR009033">
    <property type="entry name" value="Calreticulin/calnexin_P_dom_sf"/>
</dbReference>
<dbReference type="VEuPathDB" id="FungiDB:SJAG_02694"/>
<dbReference type="PRINTS" id="PR00626">
    <property type="entry name" value="CALRETICULIN"/>
</dbReference>
<name>B6K0X6_SCHJY</name>
<dbReference type="Gene3D" id="2.60.120.200">
    <property type="match status" value="1"/>
</dbReference>
<dbReference type="InterPro" id="IPR001580">
    <property type="entry name" value="Calret/calnex"/>
</dbReference>
<dbReference type="GO" id="GO:0000324">
    <property type="term" value="C:fungal-type vacuole"/>
    <property type="evidence" value="ECO:0007669"/>
    <property type="project" value="EnsemblFungi"/>
</dbReference>
<dbReference type="GO" id="GO:0005509">
    <property type="term" value="F:calcium ion binding"/>
    <property type="evidence" value="ECO:0000318"/>
    <property type="project" value="GO_Central"/>
</dbReference>
<evidence type="ECO:0000256" key="6">
    <source>
        <dbReference type="ARBA" id="ARBA00023136"/>
    </source>
</evidence>
<dbReference type="STRING" id="402676.B6K0X6"/>
<feature type="chain" id="PRO_5005123629" evidence="9">
    <location>
        <begin position="23"/>
        <end position="567"/>
    </location>
</feature>
<dbReference type="PROSITE" id="PS00803">
    <property type="entry name" value="CALRETICULIN_1"/>
    <property type="match status" value="1"/>
</dbReference>
<evidence type="ECO:0000256" key="3">
    <source>
        <dbReference type="ARBA" id="ARBA00022692"/>
    </source>
</evidence>
<dbReference type="JaponicusDB" id="SJAG_02694">
    <property type="gene designation" value="cnx1"/>
</dbReference>
<evidence type="ECO:0000313" key="12">
    <source>
        <dbReference type="JaponicusDB" id="SJAG_02694"/>
    </source>
</evidence>
<feature type="region of interest" description="Disordered" evidence="10">
    <location>
        <begin position="234"/>
        <end position="288"/>
    </location>
</feature>
<dbReference type="PANTHER" id="PTHR11073:SF1">
    <property type="entry name" value="CALNEXIN 14D-RELATED"/>
    <property type="match status" value="1"/>
</dbReference>
<dbReference type="RefSeq" id="XP_002173890.1">
    <property type="nucleotide sequence ID" value="XM_002173854.2"/>
</dbReference>
<feature type="compositionally biased region" description="Acidic residues" evidence="10">
    <location>
        <begin position="306"/>
        <end position="316"/>
    </location>
</feature>
<dbReference type="GO" id="GO:0006457">
    <property type="term" value="P:protein folding"/>
    <property type="evidence" value="ECO:0000318"/>
    <property type="project" value="GO_Central"/>
</dbReference>
<dbReference type="EMBL" id="KE651166">
    <property type="protein sequence ID" value="EEB07597.1"/>
    <property type="molecule type" value="Genomic_DNA"/>
</dbReference>
<keyword evidence="13" id="KW-1185">Reference proteome</keyword>
<keyword evidence="4 9" id="KW-0256">Endoplasmic reticulum</keyword>
<keyword evidence="6 9" id="KW-0472">Membrane</keyword>
<dbReference type="GeneID" id="7051073"/>
<dbReference type="InterPro" id="IPR018124">
    <property type="entry name" value="Calret/calnex_CS"/>
</dbReference>
<dbReference type="GO" id="GO:0005789">
    <property type="term" value="C:endoplasmic reticulum membrane"/>
    <property type="evidence" value="ECO:0000318"/>
    <property type="project" value="GO_Central"/>
</dbReference>
<feature type="disulfide bond" evidence="8">
    <location>
        <begin position="132"/>
        <end position="163"/>
    </location>
</feature>
<feature type="region of interest" description="Disordered" evidence="10">
    <location>
        <begin position="520"/>
        <end position="567"/>
    </location>
</feature>
<comment type="similarity">
    <text evidence="2 9">Belongs to the calreticulin family.</text>
</comment>
<keyword evidence="5 9" id="KW-1133">Transmembrane helix</keyword>
<dbReference type="Gene3D" id="2.10.250.10">
    <property type="entry name" value="Calreticulin/calnexin, P domain"/>
    <property type="match status" value="1"/>
</dbReference>
<keyword evidence="7 9" id="KW-0143">Chaperone</keyword>
<evidence type="ECO:0000256" key="10">
    <source>
        <dbReference type="SAM" id="MobiDB-lite"/>
    </source>
</evidence>
<gene>
    <name evidence="12" type="primary">cnx1</name>
    <name evidence="11" type="ORF">SJAG_02694</name>
</gene>
<dbReference type="GO" id="GO:0036503">
    <property type="term" value="P:ERAD pathway"/>
    <property type="evidence" value="ECO:0000318"/>
    <property type="project" value="GO_Central"/>
</dbReference>
<evidence type="ECO:0000313" key="11">
    <source>
        <dbReference type="EMBL" id="EEB07597.1"/>
    </source>
</evidence>
<dbReference type="PANTHER" id="PTHR11073">
    <property type="entry name" value="CALRETICULIN AND CALNEXIN"/>
    <property type="match status" value="1"/>
</dbReference>
<keyword evidence="8" id="KW-1015">Disulfide bond</keyword>
<dbReference type="AlphaFoldDB" id="B6K0X6"/>
<dbReference type="InterPro" id="IPR013320">
    <property type="entry name" value="ConA-like_dom_sf"/>
</dbReference>
<protein>
    <submittedName>
        <fullName evidence="11">Calnexin Cnx1</fullName>
    </submittedName>
</protein>
<dbReference type="OMA" id="SGCGKWE"/>
<sequence>MQIQKLSFLSLLYVLYARGAIALKKEEIDVPSFTPTEIKGPVVEQFLGDWESRWKVSNAKRSVNGVEEMSYVGTWAVEESTVFNGLTGELGLVMKDAAAHHAISYDLDEPLEKTEEPLVLQYEVKPQEGLECGGAYIKLLAEPAKGEMSNAVPYRVMFGPDKCGANNKVHFIFNYKNPLTGEVQEKHLSSPPPSNLRKGATSIYTLILNPDQTYQIRVNGQILRSGSLFTDFVPPVLPPRDIPDPEDKKPEDWIDEDEIPDPDAVKPEDWDEDAPARIPDPTAEKPDDWLEDEPLFILDPTAEKPEDWDDEEDGDWEAPSVPNPICQEVSGCGEWRAPLIRNPAFKGPWSPPMIPNPEYKGPWIPRRIPNPDFFDDDHPSHFGPVYGLGFELWTMQPDIRFSNIYLGHSVEDAEKLGNETYIPKADTEHLLSSSEKDNHMSLDEDEAEKLPFKNDLKFTENPVEFVKQRLSLFYNVAMYDWKFAFKTMPEVGGAIVAGLVSALAILVSIISFLTSSPSKRPALNANESKTEKKANKDFQKEKGKDVEVSYAPESETGDSAESKEESK</sequence>
<feature type="transmembrane region" description="Helical" evidence="9">
    <location>
        <begin position="491"/>
        <end position="513"/>
    </location>
</feature>
<keyword evidence="9" id="KW-0732">Signal</keyword>
<comment type="subcellular location">
    <subcellularLocation>
        <location evidence="1">Endoplasmic reticulum membrane</location>
        <topology evidence="1">Single-pass type I membrane protein</topology>
    </subcellularLocation>
</comment>
<proteinExistence type="inferred from homology"/>
<evidence type="ECO:0000256" key="1">
    <source>
        <dbReference type="ARBA" id="ARBA00004115"/>
    </source>
</evidence>
<keyword evidence="3 9" id="KW-0812">Transmembrane</keyword>
<dbReference type="PROSITE" id="PS00804">
    <property type="entry name" value="CALRETICULIN_2"/>
    <property type="match status" value="1"/>
</dbReference>
<evidence type="ECO:0000256" key="7">
    <source>
        <dbReference type="ARBA" id="ARBA00023186"/>
    </source>
</evidence>
<accession>B6K0X6</accession>
<evidence type="ECO:0000256" key="4">
    <source>
        <dbReference type="ARBA" id="ARBA00022824"/>
    </source>
</evidence>
<dbReference type="SUPFAM" id="SSF49899">
    <property type="entry name" value="Concanavalin A-like lectins/glucanases"/>
    <property type="match status" value="2"/>
</dbReference>
<dbReference type="PROSITE" id="PS00805">
    <property type="entry name" value="CALRETICULIN_REPEAT"/>
    <property type="match status" value="1"/>
</dbReference>
<evidence type="ECO:0000256" key="2">
    <source>
        <dbReference type="ARBA" id="ARBA00010983"/>
    </source>
</evidence>
<dbReference type="OrthoDB" id="1938156at2759"/>
<feature type="compositionally biased region" description="Basic and acidic residues" evidence="10">
    <location>
        <begin position="528"/>
        <end position="547"/>
    </location>
</feature>
<feature type="region of interest" description="Disordered" evidence="10">
    <location>
        <begin position="302"/>
        <end position="322"/>
    </location>
</feature>
<dbReference type="FunFam" id="2.10.250.10:FF:000001">
    <property type="entry name" value="Calnexin homolog"/>
    <property type="match status" value="1"/>
</dbReference>
<evidence type="ECO:0000256" key="5">
    <source>
        <dbReference type="ARBA" id="ARBA00022989"/>
    </source>
</evidence>
<dbReference type="FunFam" id="2.60.120.200:FF:000011">
    <property type="entry name" value="Probable calnexin"/>
    <property type="match status" value="1"/>
</dbReference>
<dbReference type="GO" id="GO:0051082">
    <property type="term" value="F:unfolded protein binding"/>
    <property type="evidence" value="ECO:0007669"/>
    <property type="project" value="InterPro"/>
</dbReference>
<evidence type="ECO:0000256" key="9">
    <source>
        <dbReference type="RuleBase" id="RU362126"/>
    </source>
</evidence>
<feature type="signal peptide" evidence="9">
    <location>
        <begin position="1"/>
        <end position="22"/>
    </location>
</feature>
<reference evidence="11 13" key="1">
    <citation type="journal article" date="2011" name="Science">
        <title>Comparative functional genomics of the fission yeasts.</title>
        <authorList>
            <person name="Rhind N."/>
            <person name="Chen Z."/>
            <person name="Yassour M."/>
            <person name="Thompson D.A."/>
            <person name="Haas B.J."/>
            <person name="Habib N."/>
            <person name="Wapinski I."/>
            <person name="Roy S."/>
            <person name="Lin M.F."/>
            <person name="Heiman D.I."/>
            <person name="Young S.K."/>
            <person name="Furuya K."/>
            <person name="Guo Y."/>
            <person name="Pidoux A."/>
            <person name="Chen H.M."/>
            <person name="Robbertse B."/>
            <person name="Goldberg J.M."/>
            <person name="Aoki K."/>
            <person name="Bayne E.H."/>
            <person name="Berlin A.M."/>
            <person name="Desjardins C.A."/>
            <person name="Dobbs E."/>
            <person name="Dukaj L."/>
            <person name="Fan L."/>
            <person name="FitzGerald M.G."/>
            <person name="French C."/>
            <person name="Gujja S."/>
            <person name="Hansen K."/>
            <person name="Keifenheim D."/>
            <person name="Levin J.Z."/>
            <person name="Mosher R.A."/>
            <person name="Mueller C.A."/>
            <person name="Pfiffner J."/>
            <person name="Priest M."/>
            <person name="Russ C."/>
            <person name="Smialowska A."/>
            <person name="Swoboda P."/>
            <person name="Sykes S.M."/>
            <person name="Vaughn M."/>
            <person name="Vengrova S."/>
            <person name="Yoder R."/>
            <person name="Zeng Q."/>
            <person name="Allshire R."/>
            <person name="Baulcombe D."/>
            <person name="Birren B.W."/>
            <person name="Brown W."/>
            <person name="Ekwall K."/>
            <person name="Kellis M."/>
            <person name="Leatherwood J."/>
            <person name="Levin H."/>
            <person name="Margalit H."/>
            <person name="Martienssen R."/>
            <person name="Nieduszynski C.A."/>
            <person name="Spatafora J.W."/>
            <person name="Friedman N."/>
            <person name="Dalgaard J.Z."/>
            <person name="Baumann P."/>
            <person name="Niki H."/>
            <person name="Regev A."/>
            <person name="Nusbaum C."/>
        </authorList>
    </citation>
    <scope>NUCLEOTIDE SEQUENCE [LARGE SCALE GENOMIC DNA]</scope>
    <source>
        <strain evidence="13">yFS275 / FY16936</strain>
    </source>
</reference>
<evidence type="ECO:0000256" key="8">
    <source>
        <dbReference type="PIRSR" id="PIRSR601580-3"/>
    </source>
</evidence>
<dbReference type="eggNOG" id="KOG0675">
    <property type="taxonomic scope" value="Eukaryota"/>
</dbReference>
<feature type="compositionally biased region" description="Basic and acidic residues" evidence="10">
    <location>
        <begin position="241"/>
        <end position="252"/>
    </location>
</feature>
<dbReference type="HOGENOM" id="CLU_018224_1_2_1"/>
<organism evidence="11 13">
    <name type="scientific">Schizosaccharomyces japonicus (strain yFS275 / FY16936)</name>
    <name type="common">Fission yeast</name>
    <dbReference type="NCBI Taxonomy" id="402676"/>
    <lineage>
        <taxon>Eukaryota</taxon>
        <taxon>Fungi</taxon>
        <taxon>Dikarya</taxon>
        <taxon>Ascomycota</taxon>
        <taxon>Taphrinomycotina</taxon>
        <taxon>Schizosaccharomycetes</taxon>
        <taxon>Schizosaccharomycetales</taxon>
        <taxon>Schizosaccharomycetaceae</taxon>
        <taxon>Schizosaccharomyces</taxon>
    </lineage>
</organism>
<dbReference type="Proteomes" id="UP000001744">
    <property type="component" value="Unassembled WGS sequence"/>
</dbReference>
<dbReference type="SUPFAM" id="SSF63887">
    <property type="entry name" value="P-domain of calnexin/calreticulin"/>
    <property type="match status" value="1"/>
</dbReference>
<dbReference type="Pfam" id="PF00262">
    <property type="entry name" value="Calreticulin"/>
    <property type="match status" value="1"/>
</dbReference>